<feature type="region of interest" description="Disordered" evidence="1">
    <location>
        <begin position="29"/>
        <end position="48"/>
    </location>
</feature>
<dbReference type="EMBL" id="VSRR010001680">
    <property type="protein sequence ID" value="MPC27006.1"/>
    <property type="molecule type" value="Genomic_DNA"/>
</dbReference>
<protein>
    <submittedName>
        <fullName evidence="2">Uncharacterized protein</fullName>
    </submittedName>
</protein>
<name>A0A5B7E1D0_PORTR</name>
<sequence>MGARRLPKIYRNGFRGSWGLQVRSAREAWGGTGRDGAGQGRAGQGRAEWDEMRREAALNIPRSLMFKV</sequence>
<evidence type="ECO:0000313" key="2">
    <source>
        <dbReference type="EMBL" id="MPC27006.1"/>
    </source>
</evidence>
<evidence type="ECO:0000256" key="1">
    <source>
        <dbReference type="SAM" id="MobiDB-lite"/>
    </source>
</evidence>
<comment type="caution">
    <text evidence="2">The sequence shown here is derived from an EMBL/GenBank/DDBJ whole genome shotgun (WGS) entry which is preliminary data.</text>
</comment>
<organism evidence="2 3">
    <name type="scientific">Portunus trituberculatus</name>
    <name type="common">Swimming crab</name>
    <name type="synonym">Neptunus trituberculatus</name>
    <dbReference type="NCBI Taxonomy" id="210409"/>
    <lineage>
        <taxon>Eukaryota</taxon>
        <taxon>Metazoa</taxon>
        <taxon>Ecdysozoa</taxon>
        <taxon>Arthropoda</taxon>
        <taxon>Crustacea</taxon>
        <taxon>Multicrustacea</taxon>
        <taxon>Malacostraca</taxon>
        <taxon>Eumalacostraca</taxon>
        <taxon>Eucarida</taxon>
        <taxon>Decapoda</taxon>
        <taxon>Pleocyemata</taxon>
        <taxon>Brachyura</taxon>
        <taxon>Eubrachyura</taxon>
        <taxon>Portunoidea</taxon>
        <taxon>Portunidae</taxon>
        <taxon>Portuninae</taxon>
        <taxon>Portunus</taxon>
    </lineage>
</organism>
<reference evidence="2 3" key="1">
    <citation type="submission" date="2019-05" db="EMBL/GenBank/DDBJ databases">
        <title>Another draft genome of Portunus trituberculatus and its Hox gene families provides insights of decapod evolution.</title>
        <authorList>
            <person name="Jeong J.-H."/>
            <person name="Song I."/>
            <person name="Kim S."/>
            <person name="Choi T."/>
            <person name="Kim D."/>
            <person name="Ryu S."/>
            <person name="Kim W."/>
        </authorList>
    </citation>
    <scope>NUCLEOTIDE SEQUENCE [LARGE SCALE GENOMIC DNA]</scope>
    <source>
        <tissue evidence="2">Muscle</tissue>
    </source>
</reference>
<dbReference type="AlphaFoldDB" id="A0A5B7E1D0"/>
<evidence type="ECO:0000313" key="3">
    <source>
        <dbReference type="Proteomes" id="UP000324222"/>
    </source>
</evidence>
<keyword evidence="3" id="KW-1185">Reference proteome</keyword>
<gene>
    <name evidence="2" type="ORF">E2C01_020158</name>
</gene>
<dbReference type="Proteomes" id="UP000324222">
    <property type="component" value="Unassembled WGS sequence"/>
</dbReference>
<proteinExistence type="predicted"/>
<accession>A0A5B7E1D0</accession>
<feature type="compositionally biased region" description="Gly residues" evidence="1">
    <location>
        <begin position="30"/>
        <end position="43"/>
    </location>
</feature>